<proteinExistence type="predicted"/>
<protein>
    <submittedName>
        <fullName evidence="2">Uncharacterized protein</fullName>
    </submittedName>
</protein>
<evidence type="ECO:0000256" key="1">
    <source>
        <dbReference type="SAM" id="Phobius"/>
    </source>
</evidence>
<sequence>MIILIHYTNLFEVLFINDLIWNDVNYLQGLGLLTLLATLPYVSPSGAQNAEDVPLNTSSVHQFHLILFFISLYLIAIAQVPGIVMVSGLLVFVLGTTYRFSVRGDEASRFVRSGRVFVSAVRNRKTALPVESSMQDTMERGEVCSTSEVEEIKALVRLVPIWATSLIYAVVHLVHQASFRSSHICALHDEEGNIVGCRSALPTLSENGFTLH</sequence>
<organism evidence="2 3">
    <name type="scientific">Hibiscus sabdariffa</name>
    <name type="common">roselle</name>
    <dbReference type="NCBI Taxonomy" id="183260"/>
    <lineage>
        <taxon>Eukaryota</taxon>
        <taxon>Viridiplantae</taxon>
        <taxon>Streptophyta</taxon>
        <taxon>Embryophyta</taxon>
        <taxon>Tracheophyta</taxon>
        <taxon>Spermatophyta</taxon>
        <taxon>Magnoliopsida</taxon>
        <taxon>eudicotyledons</taxon>
        <taxon>Gunneridae</taxon>
        <taxon>Pentapetalae</taxon>
        <taxon>rosids</taxon>
        <taxon>malvids</taxon>
        <taxon>Malvales</taxon>
        <taxon>Malvaceae</taxon>
        <taxon>Malvoideae</taxon>
        <taxon>Hibiscus</taxon>
    </lineage>
</organism>
<reference evidence="2 3" key="1">
    <citation type="journal article" date="2024" name="G3 (Bethesda)">
        <title>Genome assembly of Hibiscus sabdariffa L. provides insights into metabolisms of medicinal natural products.</title>
        <authorList>
            <person name="Kim T."/>
        </authorList>
    </citation>
    <scope>NUCLEOTIDE SEQUENCE [LARGE SCALE GENOMIC DNA]</scope>
    <source>
        <strain evidence="2">TK-2024</strain>
        <tissue evidence="2">Old leaves</tissue>
    </source>
</reference>
<dbReference type="EMBL" id="JBBPBM010000024">
    <property type="protein sequence ID" value="KAK8542489.1"/>
    <property type="molecule type" value="Genomic_DNA"/>
</dbReference>
<evidence type="ECO:0000313" key="2">
    <source>
        <dbReference type="EMBL" id="KAK8542489.1"/>
    </source>
</evidence>
<keyword evidence="1" id="KW-0472">Membrane</keyword>
<comment type="caution">
    <text evidence="2">The sequence shown here is derived from an EMBL/GenBank/DDBJ whole genome shotgun (WGS) entry which is preliminary data.</text>
</comment>
<keyword evidence="3" id="KW-1185">Reference proteome</keyword>
<keyword evidence="1" id="KW-1133">Transmembrane helix</keyword>
<dbReference type="PANTHER" id="PTHR11654">
    <property type="entry name" value="OLIGOPEPTIDE TRANSPORTER-RELATED"/>
    <property type="match status" value="1"/>
</dbReference>
<name>A0ABR2DM43_9ROSI</name>
<dbReference type="Proteomes" id="UP001472677">
    <property type="component" value="Unassembled WGS sequence"/>
</dbReference>
<keyword evidence="1" id="KW-0812">Transmembrane</keyword>
<dbReference type="Gene3D" id="1.20.1250.20">
    <property type="entry name" value="MFS general substrate transporter like domains"/>
    <property type="match status" value="1"/>
</dbReference>
<gene>
    <name evidence="2" type="ORF">V6N12_015085</name>
</gene>
<dbReference type="InterPro" id="IPR036259">
    <property type="entry name" value="MFS_trans_sf"/>
</dbReference>
<accession>A0ABR2DM43</accession>
<feature type="transmembrane region" description="Helical" evidence="1">
    <location>
        <begin position="63"/>
        <end position="94"/>
    </location>
</feature>
<evidence type="ECO:0000313" key="3">
    <source>
        <dbReference type="Proteomes" id="UP001472677"/>
    </source>
</evidence>